<dbReference type="SUPFAM" id="SSF56176">
    <property type="entry name" value="FAD-binding/transporter-associated domain-like"/>
    <property type="match status" value="1"/>
</dbReference>
<name>A0A1M4ST79_VIBGA</name>
<evidence type="ECO:0000259" key="1">
    <source>
        <dbReference type="SMART" id="SM01091"/>
    </source>
</evidence>
<dbReference type="GO" id="GO:0050660">
    <property type="term" value="F:flavin adenine dinucleotide binding"/>
    <property type="evidence" value="ECO:0007669"/>
    <property type="project" value="InterPro"/>
</dbReference>
<proteinExistence type="predicted"/>
<dbReference type="EMBL" id="FQUH01000001">
    <property type="protein sequence ID" value="SHE35375.1"/>
    <property type="molecule type" value="Genomic_DNA"/>
</dbReference>
<sequence>MRVDIVGRLLGDFFLEAKVAIADIGLYYGLDVSDYPENMTLEMLVYQQIGDKPEQGDSFYWQGLTWVVARVRDWRVQLVGLKLPMN</sequence>
<dbReference type="Pfam" id="PF03471">
    <property type="entry name" value="CorC_HlyC"/>
    <property type="match status" value="1"/>
</dbReference>
<gene>
    <name evidence="2" type="ORF">SAMN02745781_00150</name>
</gene>
<dbReference type="Proteomes" id="UP000184159">
    <property type="component" value="Unassembled WGS sequence"/>
</dbReference>
<reference evidence="3" key="1">
    <citation type="submission" date="2016-11" db="EMBL/GenBank/DDBJ databases">
        <authorList>
            <person name="Varghese N."/>
            <person name="Submissions S."/>
        </authorList>
    </citation>
    <scope>NUCLEOTIDE SEQUENCE [LARGE SCALE GENOMIC DNA]</scope>
    <source>
        <strain evidence="3">DSM 21264</strain>
    </source>
</reference>
<dbReference type="InterPro" id="IPR005170">
    <property type="entry name" value="Transptr-assoc_dom"/>
</dbReference>
<accession>A0A1M4ST79</accession>
<feature type="domain" description="Transporter-associated" evidence="1">
    <location>
        <begin position="6"/>
        <end position="84"/>
    </location>
</feature>
<dbReference type="SMART" id="SM01091">
    <property type="entry name" value="CorC_HlyC"/>
    <property type="match status" value="1"/>
</dbReference>
<evidence type="ECO:0000313" key="2">
    <source>
        <dbReference type="EMBL" id="SHE35375.1"/>
    </source>
</evidence>
<dbReference type="RefSeq" id="WP_072954346.1">
    <property type="nucleotide sequence ID" value="NZ_FQUH01000001.1"/>
</dbReference>
<keyword evidence="3" id="KW-1185">Reference proteome</keyword>
<evidence type="ECO:0000313" key="3">
    <source>
        <dbReference type="Proteomes" id="UP000184159"/>
    </source>
</evidence>
<dbReference type="InterPro" id="IPR016169">
    <property type="entry name" value="FAD-bd_PCMH_sub2"/>
</dbReference>
<dbReference type="InterPro" id="IPR036318">
    <property type="entry name" value="FAD-bd_PCMH-like_sf"/>
</dbReference>
<dbReference type="AlphaFoldDB" id="A0A1M4ST79"/>
<organism evidence="2 3">
    <name type="scientific">Vibrio gazogenes DSM 21264 = NBRC 103151</name>
    <dbReference type="NCBI Taxonomy" id="1123492"/>
    <lineage>
        <taxon>Bacteria</taxon>
        <taxon>Pseudomonadati</taxon>
        <taxon>Pseudomonadota</taxon>
        <taxon>Gammaproteobacteria</taxon>
        <taxon>Vibrionales</taxon>
        <taxon>Vibrionaceae</taxon>
        <taxon>Vibrio</taxon>
    </lineage>
</organism>
<protein>
    <submittedName>
        <fullName evidence="2">Transporter associated domain-containing protein</fullName>
    </submittedName>
</protein>
<dbReference type="Gene3D" id="3.30.465.10">
    <property type="match status" value="1"/>
</dbReference>